<name>A0ABX7Y509_9ACTN</name>
<organism evidence="2 3">
    <name type="scientific">Arachnia rubra</name>
    <dbReference type="NCBI Taxonomy" id="1547448"/>
    <lineage>
        <taxon>Bacteria</taxon>
        <taxon>Bacillati</taxon>
        <taxon>Actinomycetota</taxon>
        <taxon>Actinomycetes</taxon>
        <taxon>Propionibacteriales</taxon>
        <taxon>Propionibacteriaceae</taxon>
        <taxon>Arachnia</taxon>
    </lineage>
</organism>
<keyword evidence="3" id="KW-1185">Reference proteome</keyword>
<accession>A0ABX7Y509</accession>
<feature type="compositionally biased region" description="Low complexity" evidence="1">
    <location>
        <begin position="80"/>
        <end position="111"/>
    </location>
</feature>
<evidence type="ECO:0000256" key="1">
    <source>
        <dbReference type="SAM" id="MobiDB-lite"/>
    </source>
</evidence>
<dbReference type="RefSeq" id="WP_212322821.1">
    <property type="nucleotide sequence ID" value="NZ_AP024463.1"/>
</dbReference>
<sequence length="229" mass="23883">MSNDQRSEAGGSHGPPEDHAHESPPRAGSCLRTLSFGILAFALGFGTCWVLTHQGQPAALPSQDTTTSAPAPTVSEAPPSATVSVSAGTTTPRDSSPTPTPSDGSPAPGASKQNQQPSSSASTIPNMPSSFNDFKNSAPNPNMTIYYKGTVFFRALYLEGDKAFETMTRDLKNPQSIDGWTCGIDEFGGAKSLNCVTTTHGGAVNTSMGADAEVTILVENSKAFVEAWR</sequence>
<feature type="region of interest" description="Disordered" evidence="1">
    <location>
        <begin position="58"/>
        <end position="135"/>
    </location>
</feature>
<dbReference type="Proteomes" id="UP000678513">
    <property type="component" value="Chromosome"/>
</dbReference>
<dbReference type="EMBL" id="CP072384">
    <property type="protein sequence ID" value="QUC07828.1"/>
    <property type="molecule type" value="Genomic_DNA"/>
</dbReference>
<feature type="region of interest" description="Disordered" evidence="1">
    <location>
        <begin position="1"/>
        <end position="27"/>
    </location>
</feature>
<feature type="compositionally biased region" description="Polar residues" evidence="1">
    <location>
        <begin position="112"/>
        <end position="135"/>
    </location>
</feature>
<proteinExistence type="predicted"/>
<feature type="compositionally biased region" description="Basic and acidic residues" evidence="1">
    <location>
        <begin position="15"/>
        <end position="24"/>
    </location>
</feature>
<reference evidence="2 3" key="1">
    <citation type="submission" date="2021-03" db="EMBL/GenBank/DDBJ databases">
        <title>Human Oral Microbial Genomes.</title>
        <authorList>
            <person name="Johnston C.D."/>
            <person name="Chen T."/>
            <person name="Dewhirst F.E."/>
        </authorList>
    </citation>
    <scope>NUCLEOTIDE SEQUENCE [LARGE SCALE GENOMIC DNA]</scope>
    <source>
        <strain evidence="2 3">DSMZ 100122</strain>
    </source>
</reference>
<evidence type="ECO:0000313" key="2">
    <source>
        <dbReference type="EMBL" id="QUC07828.1"/>
    </source>
</evidence>
<protein>
    <submittedName>
        <fullName evidence="2">Uncharacterized protein</fullName>
    </submittedName>
</protein>
<evidence type="ECO:0000313" key="3">
    <source>
        <dbReference type="Proteomes" id="UP000678513"/>
    </source>
</evidence>
<gene>
    <name evidence="2" type="ORF">J5A65_13040</name>
</gene>